<name>W9ZQ84_FUSOX</name>
<evidence type="ECO:0000313" key="1">
    <source>
        <dbReference type="EMBL" id="EXK23301.1"/>
    </source>
</evidence>
<accession>W9ZQ84</accession>
<dbReference type="VEuPathDB" id="FungiDB:FOMG_19918"/>
<dbReference type="OrthoDB" id="5089543at2759"/>
<dbReference type="EMBL" id="KI981078">
    <property type="protein sequence ID" value="EXK23301.1"/>
    <property type="molecule type" value="Genomic_DNA"/>
</dbReference>
<dbReference type="Proteomes" id="UP000030703">
    <property type="component" value="Unassembled WGS sequence"/>
</dbReference>
<dbReference type="HOGENOM" id="CLU_2096989_0_0_1"/>
<reference evidence="1" key="1">
    <citation type="submission" date="2012-04" db="EMBL/GenBank/DDBJ databases">
        <title>The Genome Sequence of Fusarium oxysporum melonis.</title>
        <authorList>
            <consortium name="The Broad Institute Genome Sequencing Platform"/>
            <person name="Ma L.-J."/>
            <person name="Gale L.R."/>
            <person name="Schwartz D.C."/>
            <person name="Zhou S."/>
            <person name="Corby-Kistler H."/>
            <person name="Young S.K."/>
            <person name="Zeng Q."/>
            <person name="Gargeya S."/>
            <person name="Fitzgerald M."/>
            <person name="Haas B."/>
            <person name="Abouelleil A."/>
            <person name="Alvarado L."/>
            <person name="Arachchi H.M."/>
            <person name="Berlin A."/>
            <person name="Brown A."/>
            <person name="Chapman S.B."/>
            <person name="Chen Z."/>
            <person name="Dunbar C."/>
            <person name="Freedman E."/>
            <person name="Gearin G."/>
            <person name="Goldberg J."/>
            <person name="Griggs A."/>
            <person name="Gujja S."/>
            <person name="Heiman D."/>
            <person name="Howarth C."/>
            <person name="Larson L."/>
            <person name="Lui A."/>
            <person name="MacDonald P.J.P."/>
            <person name="Montmayeur A."/>
            <person name="Murphy C."/>
            <person name="Neiman D."/>
            <person name="Pearson M."/>
            <person name="Priest M."/>
            <person name="Roberts A."/>
            <person name="Saif S."/>
            <person name="Shea T."/>
            <person name="Shenoy N."/>
            <person name="Sisk P."/>
            <person name="Stolte C."/>
            <person name="Sykes S."/>
            <person name="Wortman J."/>
            <person name="Nusbaum C."/>
            <person name="Birren B."/>
        </authorList>
    </citation>
    <scope>NUCLEOTIDE SEQUENCE</scope>
    <source>
        <strain evidence="1">26406</strain>
    </source>
</reference>
<gene>
    <name evidence="1" type="ORF">FOMG_19918</name>
</gene>
<reference evidence="1" key="2">
    <citation type="submission" date="2014-02" db="EMBL/GenBank/DDBJ databases">
        <title>Annotation of the Genome Sequence of Fusarium oxysporum f. sp. melonis 26406.</title>
        <authorList>
            <consortium name="The Broad Institute Genomics Platform"/>
            <person name="Ma L.-J."/>
            <person name="Corby-Kistler H."/>
            <person name="Broz K."/>
            <person name="Gale L.R."/>
            <person name="Jonkers W."/>
            <person name="O'Donnell K."/>
            <person name="Ploetz R."/>
            <person name="Steinberg C."/>
            <person name="Schwartz D.C."/>
            <person name="VanEtten H."/>
            <person name="Zhou S."/>
            <person name="Young S.K."/>
            <person name="Zeng Q."/>
            <person name="Gargeya S."/>
            <person name="Fitzgerald M."/>
            <person name="Abouelleil A."/>
            <person name="Alvarado L."/>
            <person name="Chapman S.B."/>
            <person name="Gainer-Dewar J."/>
            <person name="Goldberg J."/>
            <person name="Griggs A."/>
            <person name="Gujja S."/>
            <person name="Hansen M."/>
            <person name="Howarth C."/>
            <person name="Imamovic A."/>
            <person name="Ireland A."/>
            <person name="Larimer J."/>
            <person name="McCowan C."/>
            <person name="Murphy C."/>
            <person name="Pearson M."/>
            <person name="Poon T.W."/>
            <person name="Priest M."/>
            <person name="Roberts A."/>
            <person name="Saif S."/>
            <person name="Shea T."/>
            <person name="Sykes S."/>
            <person name="Wortman J."/>
            <person name="Nusbaum C."/>
            <person name="Birren B."/>
        </authorList>
    </citation>
    <scope>NUCLEOTIDE SEQUENCE</scope>
    <source>
        <strain evidence="1">26406</strain>
    </source>
</reference>
<sequence length="116" mass="13455">MWQAQSWLGRYRVQDDAAAKRLWLEYLHSTVIELFQRDVWRVALKSVSWKTGSDVTDEASMRYPESSPPSFCYDGLSNLFHDRQRDLSHTRPHLVAGNKIRSASMNLVLCRVLSLT</sequence>
<dbReference type="AlphaFoldDB" id="W9ZQ84"/>
<proteinExistence type="predicted"/>
<organism evidence="1">
    <name type="scientific">Fusarium oxysporum f. sp. melonis 26406</name>
    <dbReference type="NCBI Taxonomy" id="1089452"/>
    <lineage>
        <taxon>Eukaryota</taxon>
        <taxon>Fungi</taxon>
        <taxon>Dikarya</taxon>
        <taxon>Ascomycota</taxon>
        <taxon>Pezizomycotina</taxon>
        <taxon>Sordariomycetes</taxon>
        <taxon>Hypocreomycetidae</taxon>
        <taxon>Hypocreales</taxon>
        <taxon>Nectriaceae</taxon>
        <taxon>Fusarium</taxon>
        <taxon>Fusarium oxysporum species complex</taxon>
    </lineage>
</organism>
<protein>
    <submittedName>
        <fullName evidence="1">Uncharacterized protein</fullName>
    </submittedName>
</protein>